<dbReference type="EMBL" id="CP136958">
    <property type="protein sequence ID" value="WOT01764.1"/>
    <property type="molecule type" value="Genomic_DNA"/>
</dbReference>
<accession>A0AAF0YTR6</accession>
<dbReference type="Pfam" id="PF21537">
    <property type="entry name" value="DUF1980_C"/>
    <property type="match status" value="1"/>
</dbReference>
<dbReference type="AlphaFoldDB" id="A0AAF0YTR6"/>
<keyword evidence="2" id="KW-1133">Transmembrane helix</keyword>
<reference evidence="4" key="1">
    <citation type="submission" date="2017-12" db="EMBL/GenBank/DDBJ databases">
        <authorList>
            <person name="Thomas-White K."/>
            <person name="Wolfe A.J."/>
        </authorList>
    </citation>
    <scope>NUCLEOTIDE SEQUENCE</scope>
    <source>
        <strain evidence="4">UMB0763</strain>
    </source>
</reference>
<dbReference type="NCBIfam" id="TIGR03943">
    <property type="entry name" value="TIGR03943 family putative permease subunit"/>
    <property type="match status" value="1"/>
</dbReference>
<feature type="transmembrane region" description="Helical" evidence="2">
    <location>
        <begin position="12"/>
        <end position="32"/>
    </location>
</feature>
<evidence type="ECO:0000256" key="1">
    <source>
        <dbReference type="SAM" id="MobiDB-lite"/>
    </source>
</evidence>
<evidence type="ECO:0000256" key="2">
    <source>
        <dbReference type="SAM" id="Phobius"/>
    </source>
</evidence>
<dbReference type="InterPro" id="IPR048447">
    <property type="entry name" value="DUF1980_C"/>
</dbReference>
<evidence type="ECO:0000259" key="3">
    <source>
        <dbReference type="Pfam" id="PF21537"/>
    </source>
</evidence>
<feature type="domain" description="DUF1980" evidence="3">
    <location>
        <begin position="167"/>
        <end position="252"/>
    </location>
</feature>
<proteinExistence type="predicted"/>
<feature type="transmembrane region" description="Helical" evidence="2">
    <location>
        <begin position="44"/>
        <end position="64"/>
    </location>
</feature>
<protein>
    <submittedName>
        <fullName evidence="4">TIGR03943 family protein</fullName>
    </submittedName>
</protein>
<evidence type="ECO:0000313" key="5">
    <source>
        <dbReference type="Proteomes" id="UP000234560"/>
    </source>
</evidence>
<name>A0AAF0YTR6_9CORY</name>
<keyword evidence="2" id="KW-0472">Membrane</keyword>
<evidence type="ECO:0000313" key="4">
    <source>
        <dbReference type="EMBL" id="WOT01764.1"/>
    </source>
</evidence>
<feature type="compositionally biased region" description="Low complexity" evidence="1">
    <location>
        <begin position="112"/>
        <end position="132"/>
    </location>
</feature>
<dbReference type="InterPro" id="IPR015402">
    <property type="entry name" value="DUF1980"/>
</dbReference>
<organism evidence="4 5">
    <name type="scientific">Corynebacterium pyruviciproducens</name>
    <dbReference type="NCBI Taxonomy" id="598660"/>
    <lineage>
        <taxon>Bacteria</taxon>
        <taxon>Bacillati</taxon>
        <taxon>Actinomycetota</taxon>
        <taxon>Actinomycetes</taxon>
        <taxon>Mycobacteriales</taxon>
        <taxon>Corynebacteriaceae</taxon>
        <taxon>Corynebacterium</taxon>
    </lineage>
</organism>
<gene>
    <name evidence="4" type="ORF">CYJ47_10915</name>
</gene>
<dbReference type="Proteomes" id="UP000234560">
    <property type="component" value="Chromosome"/>
</dbReference>
<keyword evidence="2" id="KW-0812">Transmembrane</keyword>
<reference evidence="4" key="2">
    <citation type="submission" date="2023-10" db="EMBL/GenBank/DDBJ databases">
        <authorList>
            <person name="Choi B."/>
        </authorList>
    </citation>
    <scope>NUCLEOTIDE SEQUENCE</scope>
    <source>
        <strain evidence="4">UMB0763</strain>
    </source>
</reference>
<sequence>MKSDSTGIQTMTAASIVASLGIILAVMAVSGQANNYLQPAFRPWILATGLALLGLALWTLWELAFHLPSASADNPMRPSVWMLLVPLMLATLSAPDPLGAAVVGSTAVGGAAGTTSASTARQTQQRQMTRVGRNADGTIAYPPLGEDTNEVTLEELAQRFTFGSKPELEGKTVRVVGFVTPADDGGWRVSRFKIYCCAADAIPYMANIADAPAPPVDTWVDLVGTVDTRTSPDNPVIHVTQLKTIPQPKIPYL</sequence>
<dbReference type="KEGG" id="cpyr:CYJ47_10915"/>
<feature type="region of interest" description="Disordered" evidence="1">
    <location>
        <begin position="112"/>
        <end position="137"/>
    </location>
</feature>
<feature type="transmembrane region" description="Helical" evidence="2">
    <location>
        <begin position="100"/>
        <end position="120"/>
    </location>
</feature>
<dbReference type="RefSeq" id="WP_101677638.1">
    <property type="nucleotide sequence ID" value="NZ_CAMYCO010000025.1"/>
</dbReference>